<keyword evidence="6 8" id="KW-0346">Stress response</keyword>
<dbReference type="Gene3D" id="3.30.230.80">
    <property type="match status" value="1"/>
</dbReference>
<dbReference type="InterPro" id="IPR001404">
    <property type="entry name" value="Hsp90_fam"/>
</dbReference>
<feature type="coiled-coil region" evidence="10">
    <location>
        <begin position="484"/>
        <end position="517"/>
    </location>
</feature>
<dbReference type="Pfam" id="PF00183">
    <property type="entry name" value="HSP90"/>
    <property type="match status" value="1"/>
</dbReference>
<dbReference type="GO" id="GO:0005524">
    <property type="term" value="F:ATP binding"/>
    <property type="evidence" value="ECO:0007669"/>
    <property type="project" value="UniProtKB-UniRule"/>
</dbReference>
<gene>
    <name evidence="8 12" type="primary">htpG</name>
    <name evidence="12" type="ORF">E4650_00275</name>
</gene>
<dbReference type="InterPro" id="IPR037196">
    <property type="entry name" value="HSP90_C"/>
</dbReference>
<dbReference type="PRINTS" id="PR00775">
    <property type="entry name" value="HEATSHOCK90"/>
</dbReference>
<evidence type="ECO:0000256" key="3">
    <source>
        <dbReference type="ARBA" id="ARBA00022490"/>
    </source>
</evidence>
<dbReference type="Gene3D" id="1.20.120.790">
    <property type="entry name" value="Heat shock protein 90, C-terminal domain"/>
    <property type="match status" value="1"/>
</dbReference>
<evidence type="ECO:0000256" key="8">
    <source>
        <dbReference type="HAMAP-Rule" id="MF_00505"/>
    </source>
</evidence>
<feature type="binding site" evidence="9">
    <location>
        <position position="36"/>
    </location>
    <ligand>
        <name>ATP</name>
        <dbReference type="ChEBI" id="CHEBI:30616"/>
    </ligand>
</feature>
<name>A0A4Z0W2H4_9BACT</name>
<feature type="region of interest" description="C" evidence="8">
    <location>
        <begin position="549"/>
        <end position="623"/>
    </location>
</feature>
<dbReference type="FunFam" id="3.30.565.10:FF:000009">
    <property type="entry name" value="Molecular chaperone HtpG"/>
    <property type="match status" value="1"/>
</dbReference>
<feature type="binding site" evidence="9">
    <location>
        <begin position="98"/>
        <end position="99"/>
    </location>
    <ligand>
        <name>ATP</name>
        <dbReference type="ChEBI" id="CHEBI:30616"/>
    </ligand>
</feature>
<comment type="function">
    <text evidence="8">Molecular chaperone. Has ATPase activity.</text>
</comment>
<dbReference type="GO" id="GO:0051082">
    <property type="term" value="F:unfolded protein binding"/>
    <property type="evidence" value="ECO:0007669"/>
    <property type="project" value="UniProtKB-UniRule"/>
</dbReference>
<keyword evidence="7 8" id="KW-0143">Chaperone</keyword>
<evidence type="ECO:0000313" key="12">
    <source>
        <dbReference type="EMBL" id="TGG88677.1"/>
    </source>
</evidence>
<evidence type="ECO:0000256" key="9">
    <source>
        <dbReference type="PIRSR" id="PIRSR002583-1"/>
    </source>
</evidence>
<dbReference type="HAMAP" id="MF_00505">
    <property type="entry name" value="HSP90"/>
    <property type="match status" value="1"/>
</dbReference>
<evidence type="ECO:0000256" key="7">
    <source>
        <dbReference type="ARBA" id="ARBA00023186"/>
    </source>
</evidence>
<feature type="binding site" evidence="9">
    <location>
        <position position="339"/>
    </location>
    <ligand>
        <name>ATP</name>
        <dbReference type="ChEBI" id="CHEBI:30616"/>
    </ligand>
</feature>
<evidence type="ECO:0000256" key="6">
    <source>
        <dbReference type="ARBA" id="ARBA00023016"/>
    </source>
</evidence>
<dbReference type="InterPro" id="IPR036890">
    <property type="entry name" value="HATPase_C_sf"/>
</dbReference>
<feature type="binding site" evidence="9">
    <location>
        <position position="83"/>
    </location>
    <ligand>
        <name>ATP</name>
        <dbReference type="ChEBI" id="CHEBI:30616"/>
    </ligand>
</feature>
<dbReference type="GO" id="GO:0005737">
    <property type="term" value="C:cytoplasm"/>
    <property type="evidence" value="ECO:0007669"/>
    <property type="project" value="UniProtKB-SubCell"/>
</dbReference>
<protein>
    <recommendedName>
        <fullName evidence="8">Chaperone protein HtpG</fullName>
    </recommendedName>
    <alternativeName>
        <fullName evidence="8">Heat shock protein HtpG</fullName>
    </alternativeName>
    <alternativeName>
        <fullName evidence="8">High temperature protein G</fullName>
    </alternativeName>
</protein>
<evidence type="ECO:0000256" key="10">
    <source>
        <dbReference type="SAM" id="Coils"/>
    </source>
</evidence>
<keyword evidence="4 8" id="KW-0547">Nucleotide-binding</keyword>
<feature type="region of interest" description="A; substrate-binding" evidence="8">
    <location>
        <begin position="1"/>
        <end position="339"/>
    </location>
</feature>
<feature type="binding site" evidence="9">
    <location>
        <position position="97"/>
    </location>
    <ligand>
        <name>ATP</name>
        <dbReference type="ChEBI" id="CHEBI:30616"/>
    </ligand>
</feature>
<proteinExistence type="inferred from homology"/>
<keyword evidence="10" id="KW-0175">Coiled coil</keyword>
<comment type="subcellular location">
    <subcellularLocation>
        <location evidence="1 8">Cytoplasm</location>
    </subcellularLocation>
</comment>
<feature type="binding site" evidence="9">
    <location>
        <position position="32"/>
    </location>
    <ligand>
        <name>ATP</name>
        <dbReference type="ChEBI" id="CHEBI:30616"/>
    </ligand>
</feature>
<evidence type="ECO:0000256" key="5">
    <source>
        <dbReference type="ARBA" id="ARBA00022840"/>
    </source>
</evidence>
<dbReference type="SMART" id="SM00387">
    <property type="entry name" value="HATPase_c"/>
    <property type="match status" value="1"/>
</dbReference>
<dbReference type="EMBL" id="SRME01000001">
    <property type="protein sequence ID" value="TGG88677.1"/>
    <property type="molecule type" value="Genomic_DNA"/>
</dbReference>
<comment type="caution">
    <text evidence="12">The sequence shown here is derived from an EMBL/GenBank/DDBJ whole genome shotgun (WGS) entry which is preliminary data.</text>
</comment>
<dbReference type="Proteomes" id="UP000297288">
    <property type="component" value="Unassembled WGS sequence"/>
</dbReference>
<evidence type="ECO:0000256" key="2">
    <source>
        <dbReference type="ARBA" id="ARBA00008239"/>
    </source>
</evidence>
<dbReference type="InterPro" id="IPR019805">
    <property type="entry name" value="Heat_shock_protein_90_CS"/>
</dbReference>
<dbReference type="SUPFAM" id="SSF54211">
    <property type="entry name" value="Ribosomal protein S5 domain 2-like"/>
    <property type="match status" value="1"/>
</dbReference>
<dbReference type="AlphaFoldDB" id="A0A4Z0W2H4"/>
<evidence type="ECO:0000259" key="11">
    <source>
        <dbReference type="SMART" id="SM00387"/>
    </source>
</evidence>
<comment type="similarity">
    <text evidence="2 8">Belongs to the heat shock protein 90 family.</text>
</comment>
<evidence type="ECO:0000256" key="4">
    <source>
        <dbReference type="ARBA" id="ARBA00022741"/>
    </source>
</evidence>
<dbReference type="PANTHER" id="PTHR11528">
    <property type="entry name" value="HEAT SHOCK PROTEIN 90 FAMILY MEMBER"/>
    <property type="match status" value="1"/>
</dbReference>
<dbReference type="GO" id="GO:0016887">
    <property type="term" value="F:ATP hydrolysis activity"/>
    <property type="evidence" value="ECO:0007669"/>
    <property type="project" value="InterPro"/>
</dbReference>
<dbReference type="OrthoDB" id="9802640at2"/>
<comment type="caution">
    <text evidence="8">Lacks conserved residue(s) required for the propagation of feature annotation.</text>
</comment>
<dbReference type="SUPFAM" id="SSF55874">
    <property type="entry name" value="ATPase domain of HSP90 chaperone/DNA topoisomerase II/histidine kinase"/>
    <property type="match status" value="1"/>
</dbReference>
<dbReference type="GO" id="GO:0140662">
    <property type="term" value="F:ATP-dependent protein folding chaperone"/>
    <property type="evidence" value="ECO:0007669"/>
    <property type="project" value="InterPro"/>
</dbReference>
<dbReference type="InterPro" id="IPR020575">
    <property type="entry name" value="Hsp90_N"/>
</dbReference>
<organism evidence="12 13">
    <name type="scientific">Geotoga petraea</name>
    <dbReference type="NCBI Taxonomy" id="28234"/>
    <lineage>
        <taxon>Bacteria</taxon>
        <taxon>Thermotogati</taxon>
        <taxon>Thermotogota</taxon>
        <taxon>Thermotogae</taxon>
        <taxon>Petrotogales</taxon>
        <taxon>Petrotogaceae</taxon>
        <taxon>Geotoga</taxon>
    </lineage>
</organism>
<dbReference type="Gene3D" id="3.40.50.11260">
    <property type="match status" value="1"/>
</dbReference>
<accession>A0A4Z0W2H4</accession>
<dbReference type="NCBIfam" id="NF003555">
    <property type="entry name" value="PRK05218.1"/>
    <property type="match status" value="1"/>
</dbReference>
<dbReference type="CDD" id="cd16927">
    <property type="entry name" value="HATPase_Hsp90-like"/>
    <property type="match status" value="1"/>
</dbReference>
<evidence type="ECO:0000313" key="13">
    <source>
        <dbReference type="Proteomes" id="UP000297288"/>
    </source>
</evidence>
<dbReference type="PIRSF" id="PIRSF002583">
    <property type="entry name" value="Hsp90"/>
    <property type="match status" value="1"/>
</dbReference>
<dbReference type="InterPro" id="IPR003594">
    <property type="entry name" value="HATPase_dom"/>
</dbReference>
<dbReference type="Gene3D" id="3.30.565.10">
    <property type="entry name" value="Histidine kinase-like ATPase, C-terminal domain"/>
    <property type="match status" value="1"/>
</dbReference>
<feature type="binding site" evidence="9">
    <location>
        <position position="172"/>
    </location>
    <ligand>
        <name>ATP</name>
        <dbReference type="ChEBI" id="CHEBI:30616"/>
    </ligand>
</feature>
<keyword evidence="3 8" id="KW-0963">Cytoplasm</keyword>
<feature type="binding site" evidence="9">
    <location>
        <position position="78"/>
    </location>
    <ligand>
        <name>ATP</name>
        <dbReference type="ChEBI" id="CHEBI:30616"/>
    </ligand>
</feature>
<dbReference type="PROSITE" id="PS00298">
    <property type="entry name" value="HSP90"/>
    <property type="match status" value="1"/>
</dbReference>
<comment type="subunit">
    <text evidence="8">Homodimer.</text>
</comment>
<dbReference type="SUPFAM" id="SSF110942">
    <property type="entry name" value="HSP90 C-terminal domain"/>
    <property type="match status" value="1"/>
</dbReference>
<dbReference type="Pfam" id="PF13589">
    <property type="entry name" value="HATPase_c_3"/>
    <property type="match status" value="1"/>
</dbReference>
<feature type="domain" description="Histidine kinase/HSP90-like ATPase" evidence="11">
    <location>
        <begin position="25"/>
        <end position="182"/>
    </location>
</feature>
<reference evidence="12 13" key="1">
    <citation type="submission" date="2019-04" db="EMBL/GenBank/DDBJ databases">
        <title>Draft genome sequence data and analysis of a Fermenting Bacterium, Geotoga petraea strain HO-Geo1, isolated from heavy-oil petroleum reservoir in Russia.</title>
        <authorList>
            <person name="Grouzdev D.S."/>
            <person name="Semenova E.M."/>
            <person name="Sokolova D.S."/>
            <person name="Tourova T.P."/>
            <person name="Poltaraus A.B."/>
            <person name="Nazina T.N."/>
        </authorList>
    </citation>
    <scope>NUCLEOTIDE SEQUENCE [LARGE SCALE GENOMIC DNA]</scope>
    <source>
        <strain evidence="12 13">HO-Geo1</strain>
    </source>
</reference>
<keyword evidence="5 8" id="KW-0067">ATP-binding</keyword>
<feature type="binding site" evidence="9">
    <location>
        <begin position="122"/>
        <end position="127"/>
    </location>
    <ligand>
        <name>ATP</name>
        <dbReference type="ChEBI" id="CHEBI:30616"/>
    </ligand>
</feature>
<sequence length="623" mass="73041">MPEKKQFQTETKQLLNLMINSIYTHKEIFLRELISNASDAIDKMKFESLKDPEILENDTVFKIFIDVDEKNKKIIIEDNGIGMSYDDVVENLGTIAKSGTKAFMEQLKNEKSDQETLEMIGQFGVGFYSAFMVADKVTVETKKWNEDNGVKWESDGSGEYEIEYIEKKNRGTKITLHLRKDLEDEDNFAKKEKLEELVRKYSNYIRYPIKMEVTETDEDGKEQKEIKTINSMESLWRKNKDDIAEEEYNEFYKETYHDWTDPLDVIHFKAEGSTVEFTSLLFIPTKAPFDYYTKEYKRGLSLYSKNVFIMDKYEELIPSYFSFVKGLVDSPDFTLNISREILQHSKNIKVMKKNIEKKIHQALKSKINNDREKYQEFWNEFGRGMKAGLYENVDKKDKVMDLLLFETSNSEKPITLDEYIENMKEDQEAYIYYAVGESRDSIDNLPQMEAVKEKGFDVLYLTDHIDEFLIQMLHDYKGKQFKSISSSDLKLKDTEEKKKEEEENKDLLGKIKELLSGKVKEVRLTDKLKKSPVCIVSAHEGMSINMEKVLKELDQMPFNAEKILELNPDHQVFKKVKSIYDENPESDLLKDYADILYNQALLMEGMKIENPSDFVEKINKLMS</sequence>
<dbReference type="RefSeq" id="WP_135402372.1">
    <property type="nucleotide sequence ID" value="NZ_SRME01000001.1"/>
</dbReference>
<feature type="binding site" evidence="9">
    <location>
        <position position="91"/>
    </location>
    <ligand>
        <name>ATP</name>
        <dbReference type="ChEBI" id="CHEBI:30616"/>
    </ligand>
</feature>
<dbReference type="InterPro" id="IPR020568">
    <property type="entry name" value="Ribosomal_Su5_D2-typ_SF"/>
</dbReference>
<evidence type="ECO:0000256" key="1">
    <source>
        <dbReference type="ARBA" id="ARBA00004496"/>
    </source>
</evidence>